<evidence type="ECO:0000313" key="2">
    <source>
        <dbReference type="EMBL" id="KKN00664.1"/>
    </source>
</evidence>
<keyword evidence="1" id="KW-0812">Transmembrane</keyword>
<organism evidence="2">
    <name type="scientific">marine sediment metagenome</name>
    <dbReference type="NCBI Taxonomy" id="412755"/>
    <lineage>
        <taxon>unclassified sequences</taxon>
        <taxon>metagenomes</taxon>
        <taxon>ecological metagenomes</taxon>
    </lineage>
</organism>
<feature type="transmembrane region" description="Helical" evidence="1">
    <location>
        <begin position="12"/>
        <end position="33"/>
    </location>
</feature>
<accession>A0A0F9M4P8</accession>
<reference evidence="2" key="1">
    <citation type="journal article" date="2015" name="Nature">
        <title>Complex archaea that bridge the gap between prokaryotes and eukaryotes.</title>
        <authorList>
            <person name="Spang A."/>
            <person name="Saw J.H."/>
            <person name="Jorgensen S.L."/>
            <person name="Zaremba-Niedzwiedzka K."/>
            <person name="Martijn J."/>
            <person name="Lind A.E."/>
            <person name="van Eijk R."/>
            <person name="Schleper C."/>
            <person name="Guy L."/>
            <person name="Ettema T.J."/>
        </authorList>
    </citation>
    <scope>NUCLEOTIDE SEQUENCE</scope>
</reference>
<proteinExistence type="predicted"/>
<evidence type="ECO:0000256" key="1">
    <source>
        <dbReference type="SAM" id="Phobius"/>
    </source>
</evidence>
<keyword evidence="1" id="KW-1133">Transmembrane helix</keyword>
<protein>
    <submittedName>
        <fullName evidence="2">Uncharacterized protein</fullName>
    </submittedName>
</protein>
<dbReference type="EMBL" id="LAZR01005350">
    <property type="protein sequence ID" value="KKN00664.1"/>
    <property type="molecule type" value="Genomic_DNA"/>
</dbReference>
<sequence length="75" mass="7973">MNSIGDIMKGGISAILIVIGYVVLWCGILCLLFQAFGRGNGAPEMLLWCGIGCVIFSLIMGGSGTAWYYIVKPKA</sequence>
<keyword evidence="1" id="KW-0472">Membrane</keyword>
<gene>
    <name evidence="2" type="ORF">LCGC14_1135590</name>
</gene>
<comment type="caution">
    <text evidence="2">The sequence shown here is derived from an EMBL/GenBank/DDBJ whole genome shotgun (WGS) entry which is preliminary data.</text>
</comment>
<dbReference type="AlphaFoldDB" id="A0A0F9M4P8"/>
<feature type="transmembrane region" description="Helical" evidence="1">
    <location>
        <begin position="45"/>
        <end position="70"/>
    </location>
</feature>
<name>A0A0F9M4P8_9ZZZZ</name>